<reference evidence="1" key="1">
    <citation type="submission" date="2020-12" db="EMBL/GenBank/DDBJ databases">
        <title>Metabolic potential, ecology and presence of endohyphal bacteria is reflected in genomic diversity of Mucoromycotina.</title>
        <authorList>
            <person name="Muszewska A."/>
            <person name="Okrasinska A."/>
            <person name="Steczkiewicz K."/>
            <person name="Drgas O."/>
            <person name="Orlowska M."/>
            <person name="Perlinska-Lenart U."/>
            <person name="Aleksandrzak-Piekarczyk T."/>
            <person name="Szatraj K."/>
            <person name="Zielenkiewicz U."/>
            <person name="Pilsyk S."/>
            <person name="Malc E."/>
            <person name="Mieczkowski P."/>
            <person name="Kruszewska J.S."/>
            <person name="Biernat P."/>
            <person name="Pawlowska J."/>
        </authorList>
    </citation>
    <scope>NUCLEOTIDE SEQUENCE</scope>
    <source>
        <strain evidence="1">WA0000017839</strain>
    </source>
</reference>
<dbReference type="InterPro" id="IPR029063">
    <property type="entry name" value="SAM-dependent_MTases_sf"/>
</dbReference>
<accession>A0A8H7R5R8</accession>
<evidence type="ECO:0008006" key="3">
    <source>
        <dbReference type="Google" id="ProtNLM"/>
    </source>
</evidence>
<dbReference type="OrthoDB" id="413520at2759"/>
<evidence type="ECO:0000313" key="1">
    <source>
        <dbReference type="EMBL" id="KAG2204415.1"/>
    </source>
</evidence>
<comment type="caution">
    <text evidence="1">The sequence shown here is derived from an EMBL/GenBank/DDBJ whole genome shotgun (WGS) entry which is preliminary data.</text>
</comment>
<organism evidence="1 2">
    <name type="scientific">Mucor saturninus</name>
    <dbReference type="NCBI Taxonomy" id="64648"/>
    <lineage>
        <taxon>Eukaryota</taxon>
        <taxon>Fungi</taxon>
        <taxon>Fungi incertae sedis</taxon>
        <taxon>Mucoromycota</taxon>
        <taxon>Mucoromycotina</taxon>
        <taxon>Mucoromycetes</taxon>
        <taxon>Mucorales</taxon>
        <taxon>Mucorineae</taxon>
        <taxon>Mucoraceae</taxon>
        <taxon>Mucor</taxon>
    </lineage>
</organism>
<dbReference type="SUPFAM" id="SSF53335">
    <property type="entry name" value="S-adenosyl-L-methionine-dependent methyltransferases"/>
    <property type="match status" value="1"/>
</dbReference>
<dbReference type="Gene3D" id="3.40.50.150">
    <property type="entry name" value="Vaccinia Virus protein VP39"/>
    <property type="match status" value="1"/>
</dbReference>
<dbReference type="InterPro" id="IPR019410">
    <property type="entry name" value="Methyltransf_16"/>
</dbReference>
<dbReference type="PANTHER" id="PTHR14614">
    <property type="entry name" value="HEPATOCELLULAR CARCINOMA-ASSOCIATED ANTIGEN"/>
    <property type="match status" value="1"/>
</dbReference>
<gene>
    <name evidence="1" type="ORF">INT47_005206</name>
</gene>
<name>A0A8H7R5R8_9FUNG</name>
<dbReference type="Pfam" id="PF10294">
    <property type="entry name" value="Methyltransf_16"/>
    <property type="match status" value="1"/>
</dbReference>
<dbReference type="GO" id="GO:0005829">
    <property type="term" value="C:cytosol"/>
    <property type="evidence" value="ECO:0007669"/>
    <property type="project" value="TreeGrafter"/>
</dbReference>
<proteinExistence type="predicted"/>
<dbReference type="AlphaFoldDB" id="A0A8H7R5R8"/>
<keyword evidence="2" id="KW-1185">Reference proteome</keyword>
<dbReference type="Proteomes" id="UP000603453">
    <property type="component" value="Unassembled WGS sequence"/>
</dbReference>
<evidence type="ECO:0000313" key="2">
    <source>
        <dbReference type="Proteomes" id="UP000603453"/>
    </source>
</evidence>
<dbReference type="PANTHER" id="PTHR14614:SF132">
    <property type="entry name" value="PROTEIN-LYSINE METHYLTRANSFERASE C42C1.13"/>
    <property type="match status" value="1"/>
</dbReference>
<protein>
    <recommendedName>
        <fullName evidence="3">Methyltransferase-domain-containing protein</fullName>
    </recommendedName>
</protein>
<sequence>MTQAPLYYIRFLKPPPIDCNVGQHFTIVWTIESDLGDQAFWEPVPVTCSLQGCTQLGLRIMNADPKGNNKKKVSAKPYQQEKSLPLTPDVPLVYDPLQGGGIVTKLVVEPLPGKVLPVGTTVSIQLSMILSPAARTTVTSHAIWQNAYMFASSIWLLPTWSVPMQTTVTKQRHFESESGDQAERILRVSKNKVIHIREDAVQSIARHVWDCGLGMCQFLAEQNIDPRYNVFLELGSGTGLVGIYAAELLKPKKVYLTDLADALEIMQQNVDLMENKNLDMVVKELSWGPEKQLEYKDVNLILLTDVLYNQSSHDLLLETLDWLLDNEEAKALLTYKERNHDEREFFTKVAKKGWRCDRVPSDDLICEVYWIGK</sequence>
<dbReference type="EMBL" id="JAEPRD010000044">
    <property type="protein sequence ID" value="KAG2204415.1"/>
    <property type="molecule type" value="Genomic_DNA"/>
</dbReference>